<dbReference type="HOGENOM" id="CLU_354217_0_0_1"/>
<proteinExistence type="predicted"/>
<dbReference type="SMART" id="SM00320">
    <property type="entry name" value="WD40"/>
    <property type="match status" value="3"/>
</dbReference>
<dbReference type="PROSITE" id="PS50181">
    <property type="entry name" value="FBOX"/>
    <property type="match status" value="1"/>
</dbReference>
<reference evidence="1" key="1">
    <citation type="journal article" date="2012" name="Nature">
        <title>The oyster genome reveals stress adaptation and complexity of shell formation.</title>
        <authorList>
            <person name="Zhang G."/>
            <person name="Fang X."/>
            <person name="Guo X."/>
            <person name="Li L."/>
            <person name="Luo R."/>
            <person name="Xu F."/>
            <person name="Yang P."/>
            <person name="Zhang L."/>
            <person name="Wang X."/>
            <person name="Qi H."/>
            <person name="Xiong Z."/>
            <person name="Que H."/>
            <person name="Xie Y."/>
            <person name="Holland P.W."/>
            <person name="Paps J."/>
            <person name="Zhu Y."/>
            <person name="Wu F."/>
            <person name="Chen Y."/>
            <person name="Wang J."/>
            <person name="Peng C."/>
            <person name="Meng J."/>
            <person name="Yang L."/>
            <person name="Liu J."/>
            <person name="Wen B."/>
            <person name="Zhang N."/>
            <person name="Huang Z."/>
            <person name="Zhu Q."/>
            <person name="Feng Y."/>
            <person name="Mount A."/>
            <person name="Hedgecock D."/>
            <person name="Xu Z."/>
            <person name="Liu Y."/>
            <person name="Domazet-Loso T."/>
            <person name="Du Y."/>
            <person name="Sun X."/>
            <person name="Zhang S."/>
            <person name="Liu B."/>
            <person name="Cheng P."/>
            <person name="Jiang X."/>
            <person name="Li J."/>
            <person name="Fan D."/>
            <person name="Wang W."/>
            <person name="Fu W."/>
            <person name="Wang T."/>
            <person name="Wang B."/>
            <person name="Zhang J."/>
            <person name="Peng Z."/>
            <person name="Li Y."/>
            <person name="Li N."/>
            <person name="Wang J."/>
            <person name="Chen M."/>
            <person name="He Y."/>
            <person name="Tan F."/>
            <person name="Song X."/>
            <person name="Zheng Q."/>
            <person name="Huang R."/>
            <person name="Yang H."/>
            <person name="Du X."/>
            <person name="Chen L."/>
            <person name="Yang M."/>
            <person name="Gaffney P.M."/>
            <person name="Wang S."/>
            <person name="Luo L."/>
            <person name="She Z."/>
            <person name="Ming Y."/>
            <person name="Huang W."/>
            <person name="Zhang S."/>
            <person name="Huang B."/>
            <person name="Zhang Y."/>
            <person name="Qu T."/>
            <person name="Ni P."/>
            <person name="Miao G."/>
            <person name="Wang J."/>
            <person name="Wang Q."/>
            <person name="Steinberg C.E."/>
            <person name="Wang H."/>
            <person name="Li N."/>
            <person name="Qian L."/>
            <person name="Zhang G."/>
            <person name="Li Y."/>
            <person name="Yang H."/>
            <person name="Liu X."/>
            <person name="Wang J."/>
            <person name="Yin Y."/>
            <person name="Wang J."/>
        </authorList>
    </citation>
    <scope>NUCLEOTIDE SEQUENCE [LARGE SCALE GENOMIC DNA]</scope>
    <source>
        <strain evidence="1">05x7-T-G4-1.051#20</strain>
    </source>
</reference>
<dbReference type="InterPro" id="IPR042508">
    <property type="entry name" value="FBXW5"/>
</dbReference>
<dbReference type="PANTHER" id="PTHR20995">
    <property type="entry name" value="F-BOX/WD REPEAT-CONTAINING PROTEIN 5"/>
    <property type="match status" value="1"/>
</dbReference>
<dbReference type="InParanoid" id="K1RAY8"/>
<dbReference type="SUPFAM" id="SSF50978">
    <property type="entry name" value="WD40 repeat-like"/>
    <property type="match status" value="1"/>
</dbReference>
<gene>
    <name evidence="1" type="ORF">CGI_10026507</name>
</gene>
<dbReference type="SUPFAM" id="SSF101908">
    <property type="entry name" value="Putative isomerase YbhE"/>
    <property type="match status" value="1"/>
</dbReference>
<organism evidence="1">
    <name type="scientific">Magallana gigas</name>
    <name type="common">Pacific oyster</name>
    <name type="synonym">Crassostrea gigas</name>
    <dbReference type="NCBI Taxonomy" id="29159"/>
    <lineage>
        <taxon>Eukaryota</taxon>
        <taxon>Metazoa</taxon>
        <taxon>Spiralia</taxon>
        <taxon>Lophotrochozoa</taxon>
        <taxon>Mollusca</taxon>
        <taxon>Bivalvia</taxon>
        <taxon>Autobranchia</taxon>
        <taxon>Pteriomorphia</taxon>
        <taxon>Ostreida</taxon>
        <taxon>Ostreoidea</taxon>
        <taxon>Ostreidae</taxon>
        <taxon>Magallana</taxon>
    </lineage>
</organism>
<dbReference type="GO" id="GO:0080008">
    <property type="term" value="C:Cul4-RING E3 ubiquitin ligase complex"/>
    <property type="evidence" value="ECO:0007669"/>
    <property type="project" value="InterPro"/>
</dbReference>
<dbReference type="EMBL" id="JH818113">
    <property type="protein sequence ID" value="EKC40824.1"/>
    <property type="molecule type" value="Genomic_DNA"/>
</dbReference>
<dbReference type="InterPro" id="IPR001810">
    <property type="entry name" value="F-box_dom"/>
</dbReference>
<dbReference type="InterPro" id="IPR001680">
    <property type="entry name" value="WD40_rpt"/>
</dbReference>
<protein>
    <submittedName>
        <fullName evidence="1">F-box/WD repeat-containing protein 5</fullName>
    </submittedName>
</protein>
<dbReference type="InterPro" id="IPR036047">
    <property type="entry name" value="F-box-like_dom_sf"/>
</dbReference>
<sequence length="793" mass="91396">MWGRRHCKGKYNKRVWKYGNKIKLLFSRQVVDDPDEVNFVEFNQAETHLIAHCITPGEVFPCLDGIVMVLSIHTGALCPVAARKSPFVPFRGTWLANDTFLYANVLEDFPDDVQFRACKFFNNGSEYSSLNDLIAEENVETKTVLQINQPDSDPEYGKVIDWSQWNGGPSNDSGVLAETKEKVLILYLNNFGQTNENELRFYKVDLDSTDPVILEPIRTIKMNCSGLQLSADHRRITVEGHNWRVEDDVITMVIRLENTESTPEIYGENQPMESVTLSTYFFPHVSPDYVAAESDRDVIFLWDRTSRQTISKLSHRLPGQKNGVSAVAFHPRDQEVLVTVADDCKLRAWMSRNRLNSIATVLFFMYKSLPIIDILQSERILELSSFELPMENDWENLTDPILLSVFSYLNFHELNNASKSCKNWYRVTQDESLWRELSFRYLGSRFSRHDDSWKSELKRLTYHAPVHLHQTCESHVDEVYNVCFSKSGKYIATCGLDGNVWLFGPNTELLHSRQVVDPPSYVNYVEFNEAETHLLLNCMIKGDTGDQCLLAVMSIEKKFAVIAARQSWFPNFRGTWLNNDTFLNADVLAYFFSNDNIKLVACTFYEEDLDDPFLLERPLLDRLSDNNVDLRSFLEMERDEFRPHFVKVIDWSEWNRDSPTKRTEDSNDNEKVVILFQRSLEWDGVQRIVFYKADIDSETPSVTDPIKTIFINYGCTGVQLSADHSGSEQDAAVIWDRHSKCVISKLPHHLQDPATQNGVSAVAFHPRDQEILVSVADDCKLRIWMSANRTRHL</sequence>
<dbReference type="InterPro" id="IPR015943">
    <property type="entry name" value="WD40/YVTN_repeat-like_dom_sf"/>
</dbReference>
<dbReference type="PANTHER" id="PTHR20995:SF17">
    <property type="entry name" value="F-BOX_WD REPEAT-CONTAINING PROTEIN 5"/>
    <property type="match status" value="1"/>
</dbReference>
<dbReference type="Gene3D" id="2.130.10.10">
    <property type="entry name" value="YVTN repeat-like/Quinoprotein amine dehydrogenase"/>
    <property type="match status" value="3"/>
</dbReference>
<dbReference type="PROSITE" id="PS50082">
    <property type="entry name" value="WD_REPEATS_2"/>
    <property type="match status" value="1"/>
</dbReference>
<dbReference type="AlphaFoldDB" id="K1RAY8"/>
<dbReference type="GO" id="GO:0019005">
    <property type="term" value="C:SCF ubiquitin ligase complex"/>
    <property type="evidence" value="ECO:0007669"/>
    <property type="project" value="InterPro"/>
</dbReference>
<name>K1RAY8_MAGGI</name>
<dbReference type="GO" id="GO:0016567">
    <property type="term" value="P:protein ubiquitination"/>
    <property type="evidence" value="ECO:0007669"/>
    <property type="project" value="InterPro"/>
</dbReference>
<dbReference type="SUPFAM" id="SSF81383">
    <property type="entry name" value="F-box domain"/>
    <property type="match status" value="1"/>
</dbReference>
<accession>K1RAY8</accession>
<dbReference type="Pfam" id="PF12937">
    <property type="entry name" value="F-box-like"/>
    <property type="match status" value="1"/>
</dbReference>
<evidence type="ECO:0000313" key="1">
    <source>
        <dbReference type="EMBL" id="EKC40824.1"/>
    </source>
</evidence>
<dbReference type="Pfam" id="PF00400">
    <property type="entry name" value="WD40"/>
    <property type="match status" value="3"/>
</dbReference>
<dbReference type="InterPro" id="IPR036322">
    <property type="entry name" value="WD40_repeat_dom_sf"/>
</dbReference>
<dbReference type="Gene3D" id="1.20.1280.50">
    <property type="match status" value="1"/>
</dbReference>